<keyword evidence="3 5" id="KW-1133">Transmembrane helix</keyword>
<evidence type="ECO:0000256" key="3">
    <source>
        <dbReference type="ARBA" id="ARBA00022989"/>
    </source>
</evidence>
<dbReference type="PANTHER" id="PTHR23360:SF5">
    <property type="entry name" value="G-PROTEIN COUPLED RECEPTORS FAMILY 1 PROFILE DOMAIN-CONTAINING PROTEIN"/>
    <property type="match status" value="1"/>
</dbReference>
<comment type="caution">
    <text evidence="7">The sequence shown here is derived from an EMBL/GenBank/DDBJ whole genome shotgun (WGS) entry which is preliminary data.</text>
</comment>
<dbReference type="Pfam" id="PF10320">
    <property type="entry name" value="7TM_GPCR_Srsx"/>
    <property type="match status" value="1"/>
</dbReference>
<feature type="transmembrane region" description="Helical" evidence="5">
    <location>
        <begin position="81"/>
        <end position="103"/>
    </location>
</feature>
<dbReference type="SMART" id="SM01381">
    <property type="entry name" value="7TM_GPCR_Srsx"/>
    <property type="match status" value="1"/>
</dbReference>
<dbReference type="OrthoDB" id="5820127at2759"/>
<accession>A0A8S1E870</accession>
<evidence type="ECO:0000256" key="4">
    <source>
        <dbReference type="ARBA" id="ARBA00023136"/>
    </source>
</evidence>
<feature type="transmembrane region" description="Helical" evidence="5">
    <location>
        <begin position="171"/>
        <end position="194"/>
    </location>
</feature>
<organism evidence="7 8">
    <name type="scientific">Caenorhabditis bovis</name>
    <dbReference type="NCBI Taxonomy" id="2654633"/>
    <lineage>
        <taxon>Eukaryota</taxon>
        <taxon>Metazoa</taxon>
        <taxon>Ecdysozoa</taxon>
        <taxon>Nematoda</taxon>
        <taxon>Chromadorea</taxon>
        <taxon>Rhabditida</taxon>
        <taxon>Rhabditina</taxon>
        <taxon>Rhabditomorpha</taxon>
        <taxon>Rhabditoidea</taxon>
        <taxon>Rhabditidae</taxon>
        <taxon>Peloderinae</taxon>
        <taxon>Caenorhabditis</taxon>
    </lineage>
</organism>
<dbReference type="InterPro" id="IPR017452">
    <property type="entry name" value="GPCR_Rhodpsn_7TM"/>
</dbReference>
<feature type="transmembrane region" description="Helical" evidence="5">
    <location>
        <begin position="44"/>
        <end position="61"/>
    </location>
</feature>
<dbReference type="AlphaFoldDB" id="A0A8S1E870"/>
<dbReference type="SUPFAM" id="SSF81321">
    <property type="entry name" value="Family A G protein-coupled receptor-like"/>
    <property type="match status" value="1"/>
</dbReference>
<name>A0A8S1E870_9PELO</name>
<evidence type="ECO:0000256" key="1">
    <source>
        <dbReference type="ARBA" id="ARBA00004370"/>
    </source>
</evidence>
<protein>
    <recommendedName>
        <fullName evidence="6">G-protein coupled receptors family 1 profile domain-containing protein</fullName>
    </recommendedName>
</protein>
<evidence type="ECO:0000256" key="2">
    <source>
        <dbReference type="ARBA" id="ARBA00022692"/>
    </source>
</evidence>
<dbReference type="EMBL" id="CADEPM010000001">
    <property type="protein sequence ID" value="CAB3396476.1"/>
    <property type="molecule type" value="Genomic_DNA"/>
</dbReference>
<gene>
    <name evidence="7" type="ORF">CBOVIS_LOCUS25</name>
</gene>
<feature type="transmembrane region" description="Helical" evidence="5">
    <location>
        <begin position="12"/>
        <end position="32"/>
    </location>
</feature>
<comment type="subcellular location">
    <subcellularLocation>
        <location evidence="1">Membrane</location>
    </subcellularLocation>
</comment>
<dbReference type="InterPro" id="IPR019424">
    <property type="entry name" value="7TM_GPCR_Srsx"/>
</dbReference>
<evidence type="ECO:0000259" key="6">
    <source>
        <dbReference type="PROSITE" id="PS50262"/>
    </source>
</evidence>
<dbReference type="InterPro" id="IPR047130">
    <property type="entry name" value="7TM_GPCR_Srsx_nematod"/>
</dbReference>
<keyword evidence="8" id="KW-1185">Reference proteome</keyword>
<feature type="transmembrane region" description="Helical" evidence="5">
    <location>
        <begin position="124"/>
        <end position="146"/>
    </location>
</feature>
<dbReference type="PANTHER" id="PTHR23360">
    <property type="entry name" value="G-PROTEIN COUPLED RECEPTORS FAMILY 1 PROFILE DOMAIN-CONTAINING PROTEIN-RELATED"/>
    <property type="match status" value="1"/>
</dbReference>
<evidence type="ECO:0000313" key="8">
    <source>
        <dbReference type="Proteomes" id="UP000494206"/>
    </source>
</evidence>
<proteinExistence type="predicted"/>
<dbReference type="GO" id="GO:0016020">
    <property type="term" value="C:membrane"/>
    <property type="evidence" value="ECO:0007669"/>
    <property type="project" value="UniProtKB-SubCell"/>
</dbReference>
<feature type="domain" description="G-protein coupled receptors family 1 profile" evidence="6">
    <location>
        <begin position="26"/>
        <end position="263"/>
    </location>
</feature>
<reference evidence="7 8" key="1">
    <citation type="submission" date="2020-04" db="EMBL/GenBank/DDBJ databases">
        <authorList>
            <person name="Laetsch R D."/>
            <person name="Stevens L."/>
            <person name="Kumar S."/>
            <person name="Blaxter L. M."/>
        </authorList>
    </citation>
    <scope>NUCLEOTIDE SEQUENCE [LARGE SCALE GENOMIC DNA]</scope>
</reference>
<evidence type="ECO:0000256" key="5">
    <source>
        <dbReference type="SAM" id="Phobius"/>
    </source>
</evidence>
<sequence>MFDYINTAILPLGFFFLVCTIIGVIGNFLMLLCTFRTKRFRSPCHILISITCLADLIHVSGQFPFCVHLFGNLTSTQAQCYYMLTLPIIGFTTGGPLILSMGIDRLIAVKFPTRYRYYQEEPTLYIIAQLTFPVVYAITFLIYGFIERDTDESKQMICANPLSLNGNSFQAFTFSSAFIYIIVVCVYGTVYYLLKTNKASSRFKSVFRSILVTVGLVLFGLVSTTTANTLSYIITSDEFTVQLIQMYAGITVNFAASSNLFVFYAINAEYREVIKSLLGMNSKLNSPMFEASSTNTVVIPKRNSTQLTLSNKVGSRAQLRRMTVV</sequence>
<evidence type="ECO:0000313" key="7">
    <source>
        <dbReference type="EMBL" id="CAB3396476.1"/>
    </source>
</evidence>
<dbReference type="Proteomes" id="UP000494206">
    <property type="component" value="Unassembled WGS sequence"/>
</dbReference>
<dbReference type="InterPro" id="IPR000276">
    <property type="entry name" value="GPCR_Rhodpsn"/>
</dbReference>
<dbReference type="GO" id="GO:0004930">
    <property type="term" value="F:G protein-coupled receptor activity"/>
    <property type="evidence" value="ECO:0007669"/>
    <property type="project" value="InterPro"/>
</dbReference>
<keyword evidence="2 5" id="KW-0812">Transmembrane</keyword>
<feature type="transmembrane region" description="Helical" evidence="5">
    <location>
        <begin position="206"/>
        <end position="234"/>
    </location>
</feature>
<dbReference type="PROSITE" id="PS50262">
    <property type="entry name" value="G_PROTEIN_RECEP_F1_2"/>
    <property type="match status" value="1"/>
</dbReference>
<keyword evidence="4 5" id="KW-0472">Membrane</keyword>
<feature type="transmembrane region" description="Helical" evidence="5">
    <location>
        <begin position="246"/>
        <end position="266"/>
    </location>
</feature>
<dbReference type="CDD" id="cd00637">
    <property type="entry name" value="7tm_classA_rhodopsin-like"/>
    <property type="match status" value="1"/>
</dbReference>
<dbReference type="Gene3D" id="1.20.1070.10">
    <property type="entry name" value="Rhodopsin 7-helix transmembrane proteins"/>
    <property type="match status" value="1"/>
</dbReference>